<name>A0ABD2LKB7_9BILA</name>
<dbReference type="AlphaFoldDB" id="A0ABD2LKB7"/>
<keyword evidence="2" id="KW-1185">Reference proteome</keyword>
<gene>
    <name evidence="1" type="ORF">niasHT_017431</name>
</gene>
<accession>A0ABD2LKB7</accession>
<dbReference type="SUPFAM" id="SSF53756">
    <property type="entry name" value="UDP-Glycosyltransferase/glycogen phosphorylase"/>
    <property type="match status" value="1"/>
</dbReference>
<protein>
    <submittedName>
        <fullName evidence="1">Uncharacterized protein</fullName>
    </submittedName>
</protein>
<reference evidence="1 2" key="1">
    <citation type="submission" date="2024-10" db="EMBL/GenBank/DDBJ databases">
        <authorList>
            <person name="Kim D."/>
        </authorList>
    </citation>
    <scope>NUCLEOTIDE SEQUENCE [LARGE SCALE GENOMIC DNA]</scope>
    <source>
        <strain evidence="1">BH-2024</strain>
    </source>
</reference>
<organism evidence="1 2">
    <name type="scientific">Heterodera trifolii</name>
    <dbReference type="NCBI Taxonomy" id="157864"/>
    <lineage>
        <taxon>Eukaryota</taxon>
        <taxon>Metazoa</taxon>
        <taxon>Ecdysozoa</taxon>
        <taxon>Nematoda</taxon>
        <taxon>Chromadorea</taxon>
        <taxon>Rhabditida</taxon>
        <taxon>Tylenchina</taxon>
        <taxon>Tylenchomorpha</taxon>
        <taxon>Tylenchoidea</taxon>
        <taxon>Heteroderidae</taxon>
        <taxon>Heteroderinae</taxon>
        <taxon>Heterodera</taxon>
    </lineage>
</organism>
<sequence length="125" mass="14342">MRDFVDRVVMTRHMPIDDAKFFNTFNQIPMVSISDSQQKHLPKGILPASLNWIGTVHNGIPLDQLTFRQPHPGTSERPYLAWMGRMAPEKGVDIAIEFALRSGIKLKIAAQLVDEHKHSFWHKQN</sequence>
<evidence type="ECO:0000313" key="2">
    <source>
        <dbReference type="Proteomes" id="UP001620626"/>
    </source>
</evidence>
<dbReference type="Proteomes" id="UP001620626">
    <property type="component" value="Unassembled WGS sequence"/>
</dbReference>
<dbReference type="EMBL" id="JBICBT010000376">
    <property type="protein sequence ID" value="KAL3115573.1"/>
    <property type="molecule type" value="Genomic_DNA"/>
</dbReference>
<proteinExistence type="predicted"/>
<dbReference type="Gene3D" id="3.40.50.2000">
    <property type="entry name" value="Glycogen Phosphorylase B"/>
    <property type="match status" value="2"/>
</dbReference>
<evidence type="ECO:0000313" key="1">
    <source>
        <dbReference type="EMBL" id="KAL3115573.1"/>
    </source>
</evidence>
<comment type="caution">
    <text evidence="1">The sequence shown here is derived from an EMBL/GenBank/DDBJ whole genome shotgun (WGS) entry which is preliminary data.</text>
</comment>